<organism evidence="2 3">
    <name type="scientific">Pseudoloma neurophilia</name>
    <dbReference type="NCBI Taxonomy" id="146866"/>
    <lineage>
        <taxon>Eukaryota</taxon>
        <taxon>Fungi</taxon>
        <taxon>Fungi incertae sedis</taxon>
        <taxon>Microsporidia</taxon>
        <taxon>Pseudoloma</taxon>
    </lineage>
</organism>
<reference evidence="2 3" key="1">
    <citation type="submission" date="2015-07" db="EMBL/GenBank/DDBJ databases">
        <title>The genome of Pseudoloma neurophilia, a relevant intracellular parasite of the zebrafish.</title>
        <authorList>
            <person name="Ndikumana S."/>
            <person name="Pelin A."/>
            <person name="Sanders J."/>
            <person name="Corradi N."/>
        </authorList>
    </citation>
    <scope>NUCLEOTIDE SEQUENCE [LARGE SCALE GENOMIC DNA]</scope>
    <source>
        <strain evidence="2 3">MK1</strain>
    </source>
</reference>
<name>A0A0R0M8Y7_9MICR</name>
<dbReference type="EMBL" id="LGUB01000001">
    <property type="protein sequence ID" value="KRH95328.1"/>
    <property type="molecule type" value="Genomic_DNA"/>
</dbReference>
<accession>A0A0R0M8Y7</accession>
<dbReference type="AlphaFoldDB" id="A0A0R0M8Y7"/>
<dbReference type="VEuPathDB" id="MicrosporidiaDB:M153_1000121535"/>
<sequence>MKAVKNFFKMIFSIFTCSYCGNEKRSKPKPEKIQKTGTITIETDISDLSDSAEDEFENESEPISNESDNISYTIEGPKEKDNYTECVLSFYSEQHKEKDMFKIKKDFNIAGEQPFKPRSDSSSCVSIESDDKQIEFKQKTNISDILDNHYEKNESREKKILKKMKTYLKRNSEIS</sequence>
<gene>
    <name evidence="2" type="ORF">M153_1000121535</name>
</gene>
<protein>
    <submittedName>
        <fullName evidence="2">Uncharacterized protein</fullName>
    </submittedName>
</protein>
<keyword evidence="3" id="KW-1185">Reference proteome</keyword>
<evidence type="ECO:0000313" key="3">
    <source>
        <dbReference type="Proteomes" id="UP000051530"/>
    </source>
</evidence>
<comment type="caution">
    <text evidence="2">The sequence shown here is derived from an EMBL/GenBank/DDBJ whole genome shotgun (WGS) entry which is preliminary data.</text>
</comment>
<dbReference type="Proteomes" id="UP000051530">
    <property type="component" value="Unassembled WGS sequence"/>
</dbReference>
<evidence type="ECO:0000256" key="1">
    <source>
        <dbReference type="SAM" id="MobiDB-lite"/>
    </source>
</evidence>
<evidence type="ECO:0000313" key="2">
    <source>
        <dbReference type="EMBL" id="KRH95328.1"/>
    </source>
</evidence>
<feature type="compositionally biased region" description="Polar residues" evidence="1">
    <location>
        <begin position="61"/>
        <end position="72"/>
    </location>
</feature>
<proteinExistence type="predicted"/>
<feature type="compositionally biased region" description="Acidic residues" evidence="1">
    <location>
        <begin position="44"/>
        <end position="60"/>
    </location>
</feature>
<feature type="region of interest" description="Disordered" evidence="1">
    <location>
        <begin position="21"/>
        <end position="76"/>
    </location>
</feature>
<feature type="compositionally biased region" description="Basic and acidic residues" evidence="1">
    <location>
        <begin position="22"/>
        <end position="34"/>
    </location>
</feature>